<feature type="region of interest" description="Disordered" evidence="1">
    <location>
        <begin position="1"/>
        <end position="22"/>
    </location>
</feature>
<sequence length="831" mass="95052">MPPKKPSGAEFKKLRKEREEKERPLGINLRNWLSTSTSSDHRSSDQINFENIPSSSTSSTVITFNQNITSFITDNSETEPELLEPISNSHIDFSDPAKWPLVNDKTRVAIVEYGFNHNYYNDLSNYIFPEDNDGRHFSSKWLYKSLPNGEKIRRKWLVYSCSTDKIFCYPCVLFSKCRVSAFTDTTNGYCDWKHLNPNISVHENTNAHRQCYIEWIELENRIKKGKTIDDDFQKVIKVEKQKWRDILKVVIDVILYCARNNLALRGKSGIIGENNCGIFLNTIELISHYHPLLAEHISTVKSKKGSISYFSPKIQNEVINLMGEKVRNEIISKIKDAKYFSIIFDCTPDLSHKEQMSQIIRYLEVIDNQCCIKESFIDFIVSKEKTGHGLATEIMNKIQSDGLNIENCRGQGFDNGANMAGQYNGVQSKLIQINEWARFIPCAAHSLNLVGLHATETSPCMITFFGTVQRIFTFFSGSTTRWDKLLTVIKITLKAHCETRWSSKKHAVSALCKNIKDIYIVLQNISNDPSCNNDTVSGATVLLKQITFKFLCLLHIWNDILSSIDKINCSLQSKNISIDTAYKIIKGLVNIIKNLRNSGIASYVEVAKHIAVELDLETDFPEKRKTKKKRMVSELAEDEGHSINSKREFEREFNAVMDSIIVQMEWRYKKMEEVSSDFEFLSGHFLYHQSDDIIKKYASDLAIKYSKDLDGTELVSELLCFKHQASSLFSDLNSASPLDLINVIHSNSLKDIYPNIEIALRIFLTLPVTVASCERSFSKLKIIKNYLRSTLGQERLTNLGILSIEFETSNSISYEDIIDDFAATKARKIKF</sequence>
<feature type="domain" description="TTF-type" evidence="2">
    <location>
        <begin position="133"/>
        <end position="227"/>
    </location>
</feature>
<dbReference type="InterPro" id="IPR006580">
    <property type="entry name" value="Znf_TTF"/>
</dbReference>
<dbReference type="PANTHER" id="PTHR45749:SF35">
    <property type="entry name" value="AC-LIKE TRANSPOSASE-RELATED"/>
    <property type="match status" value="1"/>
</dbReference>
<evidence type="ECO:0000256" key="1">
    <source>
        <dbReference type="SAM" id="MobiDB-lite"/>
    </source>
</evidence>
<dbReference type="InterPro" id="IPR008906">
    <property type="entry name" value="HATC_C_dom"/>
</dbReference>
<gene>
    <name evidence="3" type="primary">ZMYM1_24</name>
</gene>
<dbReference type="GO" id="GO:0046983">
    <property type="term" value="F:protein dimerization activity"/>
    <property type="evidence" value="ECO:0007669"/>
    <property type="project" value="InterPro"/>
</dbReference>
<dbReference type="EMBL" id="GFXV01006596">
    <property type="protein sequence ID" value="MBW18401.1"/>
    <property type="molecule type" value="Transcribed_RNA"/>
</dbReference>
<evidence type="ECO:0000259" key="2">
    <source>
        <dbReference type="SMART" id="SM00597"/>
    </source>
</evidence>
<dbReference type="SMART" id="SM00597">
    <property type="entry name" value="ZnF_TTF"/>
    <property type="match status" value="1"/>
</dbReference>
<dbReference type="InterPro" id="IPR025398">
    <property type="entry name" value="DUF4371"/>
</dbReference>
<accession>A0A2H8TX80</accession>
<dbReference type="SUPFAM" id="SSF53098">
    <property type="entry name" value="Ribonuclease H-like"/>
    <property type="match status" value="1"/>
</dbReference>
<evidence type="ECO:0000313" key="3">
    <source>
        <dbReference type="EMBL" id="MBW18401.1"/>
    </source>
</evidence>
<dbReference type="Pfam" id="PF14291">
    <property type="entry name" value="DUF4371"/>
    <property type="match status" value="1"/>
</dbReference>
<reference evidence="3" key="1">
    <citation type="submission" date="2017-10" db="EMBL/GenBank/DDBJ databases">
        <title>Transcriptome Assembly of Sugarcane Aphid Adults.</title>
        <authorList>
            <person name="Scully E.D."/>
            <person name="Palmer N.A."/>
            <person name="Geib S.M."/>
            <person name="Sarath G."/>
            <person name="Sattler S.E."/>
        </authorList>
    </citation>
    <scope>NUCLEOTIDE SEQUENCE</scope>
    <source>
        <tissue evidence="3">Whole body</tissue>
    </source>
</reference>
<name>A0A2H8TX80_9HEMI</name>
<protein>
    <submittedName>
        <fullName evidence="3">Zinc finger MYM-type protein 1</fullName>
    </submittedName>
</protein>
<dbReference type="InterPro" id="IPR012337">
    <property type="entry name" value="RNaseH-like_sf"/>
</dbReference>
<proteinExistence type="predicted"/>
<dbReference type="OrthoDB" id="6623004at2759"/>
<dbReference type="Pfam" id="PF05699">
    <property type="entry name" value="Dimer_Tnp_hAT"/>
    <property type="match status" value="1"/>
</dbReference>
<dbReference type="AlphaFoldDB" id="A0A2H8TX80"/>
<feature type="compositionally biased region" description="Basic and acidic residues" evidence="1">
    <location>
        <begin position="10"/>
        <end position="22"/>
    </location>
</feature>
<organism evidence="3">
    <name type="scientific">Melanaphis sacchari</name>
    <dbReference type="NCBI Taxonomy" id="742174"/>
    <lineage>
        <taxon>Eukaryota</taxon>
        <taxon>Metazoa</taxon>
        <taxon>Ecdysozoa</taxon>
        <taxon>Arthropoda</taxon>
        <taxon>Hexapoda</taxon>
        <taxon>Insecta</taxon>
        <taxon>Pterygota</taxon>
        <taxon>Neoptera</taxon>
        <taxon>Paraneoptera</taxon>
        <taxon>Hemiptera</taxon>
        <taxon>Sternorrhyncha</taxon>
        <taxon>Aphidomorpha</taxon>
        <taxon>Aphidoidea</taxon>
        <taxon>Aphididae</taxon>
        <taxon>Aphidini</taxon>
        <taxon>Melanaphis</taxon>
    </lineage>
</organism>
<dbReference type="PANTHER" id="PTHR45749">
    <property type="match status" value="1"/>
</dbReference>